<dbReference type="OrthoDB" id="347912at2759"/>
<dbReference type="VEuPathDB" id="ToxoDB:EMH_0099540"/>
<organism evidence="2 3">
    <name type="scientific">Eimeria mitis</name>
    <dbReference type="NCBI Taxonomy" id="44415"/>
    <lineage>
        <taxon>Eukaryota</taxon>
        <taxon>Sar</taxon>
        <taxon>Alveolata</taxon>
        <taxon>Apicomplexa</taxon>
        <taxon>Conoidasida</taxon>
        <taxon>Coccidia</taxon>
        <taxon>Eucoccidiorida</taxon>
        <taxon>Eimeriorina</taxon>
        <taxon>Eimeriidae</taxon>
        <taxon>Eimeria</taxon>
    </lineage>
</organism>
<protein>
    <submittedName>
        <fullName evidence="2">Uncharacterized protein</fullName>
    </submittedName>
</protein>
<dbReference type="RefSeq" id="XP_037877957.1">
    <property type="nucleotide sequence ID" value="XM_038022103.1"/>
</dbReference>
<dbReference type="GeneID" id="60404869"/>
<reference evidence="2" key="2">
    <citation type="submission" date="2013-10" db="EMBL/GenBank/DDBJ databases">
        <authorList>
            <person name="Aslett M."/>
        </authorList>
    </citation>
    <scope>NUCLEOTIDE SEQUENCE [LARGE SCALE GENOMIC DNA]</scope>
    <source>
        <strain evidence="2">Houghton</strain>
    </source>
</reference>
<keyword evidence="3" id="KW-1185">Reference proteome</keyword>
<sequence>MTAAEALASATSYVEKPEAYGLIEGGSTEGASAAAAEDTHYTAAEEAAAAEDVGTAEEEAAAAAAGAPEAAVAADVAAVPAGDGADRDDNYQRPPFMVKPKGLTGFERGPPYEEDLWGVPLATAQLQSCRLLLWYA</sequence>
<evidence type="ECO:0000256" key="1">
    <source>
        <dbReference type="SAM" id="MobiDB-lite"/>
    </source>
</evidence>
<feature type="region of interest" description="Disordered" evidence="1">
    <location>
        <begin position="45"/>
        <end position="66"/>
    </location>
</feature>
<dbReference type="AlphaFoldDB" id="U6KJP0"/>
<proteinExistence type="predicted"/>
<gene>
    <name evidence="2" type="ORF">EMH_0099540</name>
</gene>
<accession>U6KJP0</accession>
<evidence type="ECO:0000313" key="2">
    <source>
        <dbReference type="EMBL" id="CDJ35668.1"/>
    </source>
</evidence>
<evidence type="ECO:0000313" key="3">
    <source>
        <dbReference type="Proteomes" id="UP000030744"/>
    </source>
</evidence>
<name>U6KJP0_9EIME</name>
<feature type="region of interest" description="Disordered" evidence="1">
    <location>
        <begin position="81"/>
        <end position="103"/>
    </location>
</feature>
<dbReference type="EMBL" id="HG732028">
    <property type="protein sequence ID" value="CDJ35668.1"/>
    <property type="molecule type" value="Genomic_DNA"/>
</dbReference>
<dbReference type="Proteomes" id="UP000030744">
    <property type="component" value="Unassembled WGS sequence"/>
</dbReference>
<reference evidence="2" key="1">
    <citation type="submission" date="2013-10" db="EMBL/GenBank/DDBJ databases">
        <title>Genomic analysis of the causative agents of coccidiosis in chickens.</title>
        <authorList>
            <person name="Reid A.J."/>
            <person name="Blake D."/>
            <person name="Billington K."/>
            <person name="Browne H."/>
            <person name="Dunn M."/>
            <person name="Hung S."/>
            <person name="Kawahara F."/>
            <person name="Miranda-Saavedra D."/>
            <person name="Mourier T."/>
            <person name="Nagra H."/>
            <person name="Otto T.D."/>
            <person name="Rawlings N."/>
            <person name="Sanchez A."/>
            <person name="Sanders M."/>
            <person name="Subramaniam C."/>
            <person name="Tay Y."/>
            <person name="Dear P."/>
            <person name="Doerig C."/>
            <person name="Gruber A."/>
            <person name="Parkinson J."/>
            <person name="Shirley M."/>
            <person name="Wan K.L."/>
            <person name="Berriman M."/>
            <person name="Tomley F."/>
            <person name="Pain A."/>
        </authorList>
    </citation>
    <scope>NUCLEOTIDE SEQUENCE [LARGE SCALE GENOMIC DNA]</scope>
    <source>
        <strain evidence="2">Houghton</strain>
    </source>
</reference>